<dbReference type="GO" id="GO:0032993">
    <property type="term" value="C:protein-DNA complex"/>
    <property type="evidence" value="ECO:0007669"/>
    <property type="project" value="TreeGrafter"/>
</dbReference>
<dbReference type="SUPFAM" id="SSF53850">
    <property type="entry name" value="Periplasmic binding protein-like II"/>
    <property type="match status" value="1"/>
</dbReference>
<dbReference type="GO" id="GO:0003677">
    <property type="term" value="F:DNA binding"/>
    <property type="evidence" value="ECO:0007669"/>
    <property type="project" value="UniProtKB-KW"/>
</dbReference>
<dbReference type="Pfam" id="PF00126">
    <property type="entry name" value="HTH_1"/>
    <property type="match status" value="1"/>
</dbReference>
<accession>A0A8J3Z8C2</accession>
<comment type="caution">
    <text evidence="6">The sequence shown here is derived from an EMBL/GenBank/DDBJ whole genome shotgun (WGS) entry which is preliminary data.</text>
</comment>
<keyword evidence="4" id="KW-0804">Transcription</keyword>
<evidence type="ECO:0000259" key="5">
    <source>
        <dbReference type="PROSITE" id="PS50931"/>
    </source>
</evidence>
<gene>
    <name evidence="6" type="ORF">Vau01_045970</name>
</gene>
<dbReference type="Pfam" id="PF03466">
    <property type="entry name" value="LysR_substrate"/>
    <property type="match status" value="1"/>
</dbReference>
<dbReference type="Gene3D" id="3.40.190.10">
    <property type="entry name" value="Periplasmic binding protein-like II"/>
    <property type="match status" value="2"/>
</dbReference>
<feature type="domain" description="HTH lysR-type" evidence="5">
    <location>
        <begin position="10"/>
        <end position="67"/>
    </location>
</feature>
<dbReference type="InterPro" id="IPR005119">
    <property type="entry name" value="LysR_subst-bd"/>
</dbReference>
<reference evidence="6" key="1">
    <citation type="submission" date="2021-01" db="EMBL/GenBank/DDBJ databases">
        <title>Whole genome shotgun sequence of Virgisporangium aurantiacum NBRC 16421.</title>
        <authorList>
            <person name="Komaki H."/>
            <person name="Tamura T."/>
        </authorList>
    </citation>
    <scope>NUCLEOTIDE SEQUENCE</scope>
    <source>
        <strain evidence="6">NBRC 16421</strain>
    </source>
</reference>
<evidence type="ECO:0000313" key="6">
    <source>
        <dbReference type="EMBL" id="GIJ57081.1"/>
    </source>
</evidence>
<dbReference type="CDD" id="cd08423">
    <property type="entry name" value="PBP2_LTTR_like_6"/>
    <property type="match status" value="1"/>
</dbReference>
<evidence type="ECO:0000256" key="4">
    <source>
        <dbReference type="ARBA" id="ARBA00023163"/>
    </source>
</evidence>
<dbReference type="PROSITE" id="PS50931">
    <property type="entry name" value="HTH_LYSR"/>
    <property type="match status" value="1"/>
</dbReference>
<dbReference type="GO" id="GO:0003700">
    <property type="term" value="F:DNA-binding transcription factor activity"/>
    <property type="evidence" value="ECO:0007669"/>
    <property type="project" value="InterPro"/>
</dbReference>
<dbReference type="AlphaFoldDB" id="A0A8J3Z8C2"/>
<keyword evidence="2" id="KW-0805">Transcription regulation</keyword>
<dbReference type="Proteomes" id="UP000612585">
    <property type="component" value="Unassembled WGS sequence"/>
</dbReference>
<evidence type="ECO:0000256" key="2">
    <source>
        <dbReference type="ARBA" id="ARBA00023015"/>
    </source>
</evidence>
<protein>
    <submittedName>
        <fullName evidence="6">LysR family transcriptional regulator</fullName>
    </submittedName>
</protein>
<keyword evidence="3" id="KW-0238">DNA-binding</keyword>
<keyword evidence="7" id="KW-1185">Reference proteome</keyword>
<dbReference type="InterPro" id="IPR036390">
    <property type="entry name" value="WH_DNA-bd_sf"/>
</dbReference>
<dbReference type="InterPro" id="IPR036388">
    <property type="entry name" value="WH-like_DNA-bd_sf"/>
</dbReference>
<dbReference type="PANTHER" id="PTHR30346">
    <property type="entry name" value="TRANSCRIPTIONAL DUAL REGULATOR HCAR-RELATED"/>
    <property type="match status" value="1"/>
</dbReference>
<dbReference type="SUPFAM" id="SSF46785">
    <property type="entry name" value="Winged helix' DNA-binding domain"/>
    <property type="match status" value="1"/>
</dbReference>
<evidence type="ECO:0000313" key="7">
    <source>
        <dbReference type="Proteomes" id="UP000612585"/>
    </source>
</evidence>
<evidence type="ECO:0000256" key="1">
    <source>
        <dbReference type="ARBA" id="ARBA00009437"/>
    </source>
</evidence>
<dbReference type="Gene3D" id="1.10.10.10">
    <property type="entry name" value="Winged helix-like DNA-binding domain superfamily/Winged helix DNA-binding domain"/>
    <property type="match status" value="1"/>
</dbReference>
<name>A0A8J3Z8C2_9ACTN</name>
<dbReference type="InterPro" id="IPR000847">
    <property type="entry name" value="LysR_HTH_N"/>
</dbReference>
<dbReference type="RefSeq" id="WP_203996149.1">
    <property type="nucleotide sequence ID" value="NZ_BOPG01000028.1"/>
</dbReference>
<proteinExistence type="inferred from homology"/>
<comment type="similarity">
    <text evidence="1">Belongs to the LysR transcriptional regulatory family.</text>
</comment>
<sequence length="314" mass="33577">MGPLRVDFMDELRRLRVLREFRERGSIAATAEALHLTPSAVSQQLARIARDVGFDVLRPVGRRVVLTPRGQALLAHADTVFAAIERARHELDSWDDSVRGTITIGAFSTAIAGLLPALLDRARHDLPDVRIMVCEAESPALFDGLDAGRFDVALALHFTGSPTAGDPRYHCVDLGPDELDLALPANHPLCGAQSLTLKDVEGEPWITGNAAGCLGAITAMACTAAGFTPNVAHRTDDWQALAQLVAHGHGVALIPRLAQRNLPAGVTIRELTAPRPQRHIFAAVLDGAQHSPLVVTILGLLTAGRSPRGRPAPR</sequence>
<organism evidence="6 7">
    <name type="scientific">Virgisporangium aurantiacum</name>
    <dbReference type="NCBI Taxonomy" id="175570"/>
    <lineage>
        <taxon>Bacteria</taxon>
        <taxon>Bacillati</taxon>
        <taxon>Actinomycetota</taxon>
        <taxon>Actinomycetes</taxon>
        <taxon>Micromonosporales</taxon>
        <taxon>Micromonosporaceae</taxon>
        <taxon>Virgisporangium</taxon>
    </lineage>
</organism>
<evidence type="ECO:0000256" key="3">
    <source>
        <dbReference type="ARBA" id="ARBA00023125"/>
    </source>
</evidence>
<dbReference type="EMBL" id="BOPG01000028">
    <property type="protein sequence ID" value="GIJ57081.1"/>
    <property type="molecule type" value="Genomic_DNA"/>
</dbReference>
<dbReference type="PANTHER" id="PTHR30346:SF29">
    <property type="entry name" value="LYSR SUBSTRATE-BINDING"/>
    <property type="match status" value="1"/>
</dbReference>